<dbReference type="Pfam" id="PF13439">
    <property type="entry name" value="Glyco_transf_4"/>
    <property type="match status" value="1"/>
</dbReference>
<dbReference type="EC" id="2.4.-.-" evidence="4"/>
<dbReference type="RefSeq" id="WP_349218666.1">
    <property type="nucleotide sequence ID" value="NZ_JBBMFD010000006.1"/>
</dbReference>
<keyword evidence="5" id="KW-1185">Reference proteome</keyword>
<dbReference type="EMBL" id="JBBMFD010000006">
    <property type="protein sequence ID" value="MEQ2440233.1"/>
    <property type="molecule type" value="Genomic_DNA"/>
</dbReference>
<dbReference type="Pfam" id="PF00534">
    <property type="entry name" value="Glycos_transf_1"/>
    <property type="match status" value="1"/>
</dbReference>
<reference evidence="4 5" key="1">
    <citation type="submission" date="2024-03" db="EMBL/GenBank/DDBJ databases">
        <title>Human intestinal bacterial collection.</title>
        <authorList>
            <person name="Pauvert C."/>
            <person name="Hitch T.C.A."/>
            <person name="Clavel T."/>
        </authorList>
    </citation>
    <scope>NUCLEOTIDE SEQUENCE [LARGE SCALE GENOMIC DNA]</scope>
    <source>
        <strain evidence="4 5">CLA-JM-H44</strain>
    </source>
</reference>
<gene>
    <name evidence="4" type="ORF">WMO26_05265</name>
</gene>
<evidence type="ECO:0000313" key="5">
    <source>
        <dbReference type="Proteomes" id="UP001489509"/>
    </source>
</evidence>
<keyword evidence="4" id="KW-0328">Glycosyltransferase</keyword>
<sequence>MKTITMMSEADMTKGHGVLSVYDELMMLLENYYPDKYIVRKNSLAHADIFHYHTINPEFYLSIPLVRKKSITVGFVHFMPKTLDESLHLWKIAKIPFYKYIIKFYHSMDYLVTVNPHFIKELVDAGIERDKITYIPNCVSSEHFFEMSKEEKKALREKLGIPQDKRVVIGVGQLQIRKGVLDFVEVAKKNPDKLFLWLGGFSFGKISDGYNEIKELMEHPPENVRFVGMVERSEMNDYYNASDLLLLPSFAELFPMTILEALNCKLPIVVRNLEEYQGIVSDYCLLCEDVDGFDREINRLCRDSAYYEEARAKSAAGRDYYSTQNVAKMWDQFYSGLTKKVRSKKLSCDKGGVAR</sequence>
<organism evidence="4 5">
    <name type="scientific">Solibaculum intestinale</name>
    <dbReference type="NCBI Taxonomy" id="3133165"/>
    <lineage>
        <taxon>Bacteria</taxon>
        <taxon>Bacillati</taxon>
        <taxon>Bacillota</taxon>
        <taxon>Clostridia</taxon>
        <taxon>Eubacteriales</taxon>
        <taxon>Oscillospiraceae</taxon>
        <taxon>Solibaculum</taxon>
    </lineage>
</organism>
<name>A0ABV1E2G9_9FIRM</name>
<accession>A0ABV1E2G9</accession>
<evidence type="ECO:0000259" key="2">
    <source>
        <dbReference type="Pfam" id="PF00534"/>
    </source>
</evidence>
<feature type="domain" description="Glycosyltransferase subfamily 4-like N-terminal" evidence="3">
    <location>
        <begin position="40"/>
        <end position="141"/>
    </location>
</feature>
<dbReference type="SUPFAM" id="SSF53756">
    <property type="entry name" value="UDP-Glycosyltransferase/glycogen phosphorylase"/>
    <property type="match status" value="1"/>
</dbReference>
<evidence type="ECO:0000256" key="1">
    <source>
        <dbReference type="ARBA" id="ARBA00022679"/>
    </source>
</evidence>
<protein>
    <submittedName>
        <fullName evidence="4">Glycosyltransferase family 4 protein</fullName>
        <ecNumber evidence="4">2.4.-.-</ecNumber>
    </submittedName>
</protein>
<dbReference type="PANTHER" id="PTHR46401">
    <property type="entry name" value="GLYCOSYLTRANSFERASE WBBK-RELATED"/>
    <property type="match status" value="1"/>
</dbReference>
<dbReference type="GO" id="GO:0016757">
    <property type="term" value="F:glycosyltransferase activity"/>
    <property type="evidence" value="ECO:0007669"/>
    <property type="project" value="UniProtKB-KW"/>
</dbReference>
<comment type="caution">
    <text evidence="4">The sequence shown here is derived from an EMBL/GenBank/DDBJ whole genome shotgun (WGS) entry which is preliminary data.</text>
</comment>
<dbReference type="PANTHER" id="PTHR46401:SF2">
    <property type="entry name" value="GLYCOSYLTRANSFERASE WBBK-RELATED"/>
    <property type="match status" value="1"/>
</dbReference>
<proteinExistence type="predicted"/>
<dbReference type="InterPro" id="IPR001296">
    <property type="entry name" value="Glyco_trans_1"/>
</dbReference>
<evidence type="ECO:0000259" key="3">
    <source>
        <dbReference type="Pfam" id="PF13439"/>
    </source>
</evidence>
<dbReference type="InterPro" id="IPR028098">
    <property type="entry name" value="Glyco_trans_4-like_N"/>
</dbReference>
<evidence type="ECO:0000313" key="4">
    <source>
        <dbReference type="EMBL" id="MEQ2440233.1"/>
    </source>
</evidence>
<keyword evidence="1 4" id="KW-0808">Transferase</keyword>
<dbReference type="Gene3D" id="3.40.50.2000">
    <property type="entry name" value="Glycogen Phosphorylase B"/>
    <property type="match status" value="2"/>
</dbReference>
<feature type="domain" description="Glycosyl transferase family 1" evidence="2">
    <location>
        <begin position="152"/>
        <end position="310"/>
    </location>
</feature>
<dbReference type="Proteomes" id="UP001489509">
    <property type="component" value="Unassembled WGS sequence"/>
</dbReference>
<dbReference type="CDD" id="cd03801">
    <property type="entry name" value="GT4_PimA-like"/>
    <property type="match status" value="1"/>
</dbReference>